<dbReference type="InterPro" id="IPR011701">
    <property type="entry name" value="MFS"/>
</dbReference>
<evidence type="ECO:0000313" key="3">
    <source>
        <dbReference type="EMBL" id="PVD18583.1"/>
    </source>
</evidence>
<accession>A0A2T7NBN9</accession>
<dbReference type="Gene3D" id="1.20.1250.20">
    <property type="entry name" value="MFS general substrate transporter like domains"/>
    <property type="match status" value="1"/>
</dbReference>
<dbReference type="PANTHER" id="PTHR11360">
    <property type="entry name" value="MONOCARBOXYLATE TRANSPORTER"/>
    <property type="match status" value="1"/>
</dbReference>
<keyword evidence="2" id="KW-0812">Transmembrane</keyword>
<dbReference type="GO" id="GO:0008028">
    <property type="term" value="F:monocarboxylic acid transmembrane transporter activity"/>
    <property type="evidence" value="ECO:0007669"/>
    <property type="project" value="TreeGrafter"/>
</dbReference>
<evidence type="ECO:0000313" key="4">
    <source>
        <dbReference type="Proteomes" id="UP000245119"/>
    </source>
</evidence>
<dbReference type="Proteomes" id="UP000245119">
    <property type="component" value="Linkage Group LG14"/>
</dbReference>
<feature type="transmembrane region" description="Helical" evidence="2">
    <location>
        <begin position="91"/>
        <end position="108"/>
    </location>
</feature>
<keyword evidence="4" id="KW-1185">Reference proteome</keyword>
<dbReference type="PANTHER" id="PTHR11360:SF311">
    <property type="entry name" value="MAJOR FACILITATOR SUPERFAMILY (MFS) PROFILE DOMAIN-CONTAINING PROTEIN"/>
    <property type="match status" value="1"/>
</dbReference>
<evidence type="ECO:0000256" key="1">
    <source>
        <dbReference type="SAM" id="MobiDB-lite"/>
    </source>
</evidence>
<feature type="transmembrane region" description="Helical" evidence="2">
    <location>
        <begin position="204"/>
        <end position="221"/>
    </location>
</feature>
<organism evidence="3 4">
    <name type="scientific">Pomacea canaliculata</name>
    <name type="common">Golden apple snail</name>
    <dbReference type="NCBI Taxonomy" id="400727"/>
    <lineage>
        <taxon>Eukaryota</taxon>
        <taxon>Metazoa</taxon>
        <taxon>Spiralia</taxon>
        <taxon>Lophotrochozoa</taxon>
        <taxon>Mollusca</taxon>
        <taxon>Gastropoda</taxon>
        <taxon>Caenogastropoda</taxon>
        <taxon>Architaenioglossa</taxon>
        <taxon>Ampullarioidea</taxon>
        <taxon>Ampullariidae</taxon>
        <taxon>Pomacea</taxon>
    </lineage>
</organism>
<keyword evidence="2" id="KW-0472">Membrane</keyword>
<dbReference type="OrthoDB" id="6435476at2759"/>
<dbReference type="SUPFAM" id="SSF103473">
    <property type="entry name" value="MFS general substrate transporter"/>
    <property type="match status" value="1"/>
</dbReference>
<feature type="transmembrane region" description="Helical" evidence="2">
    <location>
        <begin position="58"/>
        <end position="85"/>
    </location>
</feature>
<sequence>MRKAGWDSDVTGLPIDRGYAWVIAFSCLFCNLLSLGVQRAYGILFVEFLRMFQMSAGVTAVILSAQSAVTSIAALLTQTVVLSFLSVRQTVVMGGFLGGLGLILSYFAESIYMLYFTISVLVGLSLAMILGPAVVIVGMYFEKRRSLASAIATLGGNLGSTIMPIFAQELIDEYGGRSALLLLGGTNCVFSLICQNIIPRPLLTALLMAACSVAGLFTPLYTSFTSLIIFCVVYGLFGPVFFSMFPVVIIDILGLKSLSTTLGFVQLFQGVVVAAVHPIIDRDNFRRRETKKPLVLPFKITSPANEKYKVLGSDDCRIDTSRPSDICSHTNGKKSSVSRS</sequence>
<dbReference type="EMBL" id="PZQS01000014">
    <property type="protein sequence ID" value="PVD18583.1"/>
    <property type="molecule type" value="Genomic_DNA"/>
</dbReference>
<dbReference type="InterPro" id="IPR050327">
    <property type="entry name" value="Proton-linked_MCT"/>
</dbReference>
<feature type="transmembrane region" description="Helical" evidence="2">
    <location>
        <begin position="18"/>
        <end position="37"/>
    </location>
</feature>
<evidence type="ECO:0000256" key="2">
    <source>
        <dbReference type="SAM" id="Phobius"/>
    </source>
</evidence>
<dbReference type="InterPro" id="IPR036259">
    <property type="entry name" value="MFS_trans_sf"/>
</dbReference>
<keyword evidence="2" id="KW-1133">Transmembrane helix</keyword>
<reference evidence="3 4" key="1">
    <citation type="submission" date="2018-04" db="EMBL/GenBank/DDBJ databases">
        <title>The genome of golden apple snail Pomacea canaliculata provides insight into stress tolerance and invasive adaptation.</title>
        <authorList>
            <person name="Liu C."/>
            <person name="Liu B."/>
            <person name="Ren Y."/>
            <person name="Zhang Y."/>
            <person name="Wang H."/>
            <person name="Li S."/>
            <person name="Jiang F."/>
            <person name="Yin L."/>
            <person name="Zhang G."/>
            <person name="Qian W."/>
            <person name="Fan W."/>
        </authorList>
    </citation>
    <scope>NUCLEOTIDE SEQUENCE [LARGE SCALE GENOMIC DNA]</scope>
    <source>
        <strain evidence="3">SZHN2017</strain>
        <tissue evidence="3">Muscle</tissue>
    </source>
</reference>
<gene>
    <name evidence="3" type="ORF">C0Q70_21133</name>
</gene>
<feature type="transmembrane region" description="Helical" evidence="2">
    <location>
        <begin position="262"/>
        <end position="280"/>
    </location>
</feature>
<feature type="transmembrane region" description="Helical" evidence="2">
    <location>
        <begin position="147"/>
        <end position="167"/>
    </location>
</feature>
<evidence type="ECO:0008006" key="5">
    <source>
        <dbReference type="Google" id="ProtNLM"/>
    </source>
</evidence>
<feature type="transmembrane region" description="Helical" evidence="2">
    <location>
        <begin position="228"/>
        <end position="250"/>
    </location>
</feature>
<name>A0A2T7NBN9_POMCA</name>
<comment type="caution">
    <text evidence="3">The sequence shown here is derived from an EMBL/GenBank/DDBJ whole genome shotgun (WGS) entry which is preliminary data.</text>
</comment>
<feature type="region of interest" description="Disordered" evidence="1">
    <location>
        <begin position="320"/>
        <end position="340"/>
    </location>
</feature>
<proteinExistence type="predicted"/>
<dbReference type="AlphaFoldDB" id="A0A2T7NBN9"/>
<feature type="transmembrane region" description="Helical" evidence="2">
    <location>
        <begin position="115"/>
        <end position="141"/>
    </location>
</feature>
<feature type="compositionally biased region" description="Polar residues" evidence="1">
    <location>
        <begin position="323"/>
        <end position="340"/>
    </location>
</feature>
<protein>
    <recommendedName>
        <fullName evidence="5">Major facilitator superfamily (MFS) profile domain-containing protein</fullName>
    </recommendedName>
</protein>
<dbReference type="Pfam" id="PF07690">
    <property type="entry name" value="MFS_1"/>
    <property type="match status" value="1"/>
</dbReference>